<accession>A0AAN7UXU2</accession>
<keyword evidence="2" id="KW-1185">Reference proteome</keyword>
<name>A0AAN7UXU2_9PEZI</name>
<gene>
    <name evidence="1" type="ORF">RRF57_011265</name>
</gene>
<protein>
    <submittedName>
        <fullName evidence="1">Uncharacterized protein</fullName>
    </submittedName>
</protein>
<evidence type="ECO:0000313" key="2">
    <source>
        <dbReference type="Proteomes" id="UP001305414"/>
    </source>
</evidence>
<proteinExistence type="predicted"/>
<dbReference type="Proteomes" id="UP001305414">
    <property type="component" value="Unassembled WGS sequence"/>
</dbReference>
<comment type="caution">
    <text evidence="1">The sequence shown here is derived from an EMBL/GenBank/DDBJ whole genome shotgun (WGS) entry which is preliminary data.</text>
</comment>
<reference evidence="1 2" key="1">
    <citation type="submission" date="2023-10" db="EMBL/GenBank/DDBJ databases">
        <title>Draft genome sequence of Xylaria bambusicola isolate GMP-LS, the root and basal stem rot pathogen of sugarcane in Indonesia.</title>
        <authorList>
            <person name="Selvaraj P."/>
            <person name="Muralishankar V."/>
            <person name="Muruganantham S."/>
            <person name="Sp S."/>
            <person name="Haryani S."/>
            <person name="Lau K.J.X."/>
            <person name="Naqvi N.I."/>
        </authorList>
    </citation>
    <scope>NUCLEOTIDE SEQUENCE [LARGE SCALE GENOMIC DNA]</scope>
    <source>
        <strain evidence="1">GMP-LS</strain>
    </source>
</reference>
<dbReference type="EMBL" id="JAWHQM010000054">
    <property type="protein sequence ID" value="KAK5635553.1"/>
    <property type="molecule type" value="Genomic_DNA"/>
</dbReference>
<dbReference type="AlphaFoldDB" id="A0AAN7UXU2"/>
<sequence>MEKFWELFEPSTNRDAVNLADSIVTEKLSEHLPPQKPRCSSQSHSLGFVPWRLVLVIYFDTCDMSRNFCFLEQIVYS</sequence>
<evidence type="ECO:0000313" key="1">
    <source>
        <dbReference type="EMBL" id="KAK5635553.1"/>
    </source>
</evidence>
<organism evidence="1 2">
    <name type="scientific">Xylaria bambusicola</name>
    <dbReference type="NCBI Taxonomy" id="326684"/>
    <lineage>
        <taxon>Eukaryota</taxon>
        <taxon>Fungi</taxon>
        <taxon>Dikarya</taxon>
        <taxon>Ascomycota</taxon>
        <taxon>Pezizomycotina</taxon>
        <taxon>Sordariomycetes</taxon>
        <taxon>Xylariomycetidae</taxon>
        <taxon>Xylariales</taxon>
        <taxon>Xylariaceae</taxon>
        <taxon>Xylaria</taxon>
    </lineage>
</organism>